<sequence length="335" mass="39122">MMQVYPKPWQSYQKQLDLVMARGMVVTDPPKALEYLERIGYYRLSGYWFAFRERTELCCPLLQHKNQKPSKTKPTRIPLDTFKPGTTFQNAVDLYVFDKKLRLLTLDALERIEIALRVDISHTLGRHDKFAYLKPELFHDSFSIQLDGKTGLTKHHVWVGKHAALINRSNEDFIRHNKEKHGLPLAVWVACEVWDFGTLSTLYAGMDERDQDTISMEYGISNGRVFASWLRSLNYLRNVCAHHSRLWNRNIVDQPKLPPTEQAPSLSAFHDDVHRRARPFMLLCITQHLMRVINPSSSWGGRLKTLLENDFPDLHHLDLNLEGMGVDRDWQSRDW</sequence>
<gene>
    <name evidence="1" type="ORF">AA957_13555</name>
</gene>
<dbReference type="OrthoDB" id="5363652at2"/>
<accession>A0A0H5ABR3</accession>
<dbReference type="Proteomes" id="UP000036608">
    <property type="component" value="Chromosome"/>
</dbReference>
<dbReference type="PIRSF" id="PIRSF034934">
    <property type="entry name" value="AbiF_AbiD"/>
    <property type="match status" value="1"/>
</dbReference>
<dbReference type="KEGG" id="ptv:AA957_13555"/>
<dbReference type="AlphaFoldDB" id="A0A0H5ABR3"/>
<proteinExistence type="predicted"/>
<dbReference type="EMBL" id="CP011507">
    <property type="protein sequence ID" value="AKS07095.1"/>
    <property type="molecule type" value="Genomic_DNA"/>
</dbReference>
<dbReference type="PATRIC" id="fig|200450.3.peg.2796"/>
<dbReference type="Pfam" id="PF07751">
    <property type="entry name" value="Abi_2"/>
    <property type="match status" value="1"/>
</dbReference>
<reference evidence="2" key="2">
    <citation type="submission" date="2015-05" db="EMBL/GenBank/DDBJ databases">
        <authorList>
            <person name="Swarnkar M.K."/>
            <person name="Vyas P."/>
            <person name="Rahi P."/>
            <person name="Thakur R."/>
            <person name="Thakur N."/>
            <person name="Singh A.K."/>
            <person name="Gulati A."/>
        </authorList>
    </citation>
    <scope>NUCLEOTIDE SEQUENCE [LARGE SCALE GENOMIC DNA]</scope>
    <source>
        <strain evidence="2">745</strain>
    </source>
</reference>
<evidence type="ECO:0000313" key="2">
    <source>
        <dbReference type="Proteomes" id="UP000036608"/>
    </source>
</evidence>
<dbReference type="InterPro" id="IPR011664">
    <property type="entry name" value="Abi_system_AbiD/AbiF-like"/>
</dbReference>
<dbReference type="InterPro" id="IPR017034">
    <property type="entry name" value="Abi_system_AbiD/AbiF"/>
</dbReference>
<dbReference type="RefSeq" id="WP_049710659.1">
    <property type="nucleotide sequence ID" value="NZ_CP011507.1"/>
</dbReference>
<evidence type="ECO:0000313" key="1">
    <source>
        <dbReference type="EMBL" id="AKS07095.1"/>
    </source>
</evidence>
<reference evidence="1 2" key="1">
    <citation type="journal article" date="2015" name="Genome Announc.">
        <title>Complete Genome Sequence of the Rhizobacterium Pseudomonas trivialis Strain IHBB745 with Multiple Plant Growth-Promoting Activities and Tolerance to Desiccation and Alkalinity.</title>
        <authorList>
            <person name="Gulati A."/>
            <person name="Swarnkar M.K."/>
            <person name="Vyas P."/>
            <person name="Rahi P."/>
            <person name="Thakur R."/>
            <person name="Thakur N."/>
            <person name="Singh A.K."/>
        </authorList>
    </citation>
    <scope>NUCLEOTIDE SEQUENCE [LARGE SCALE GENOMIC DNA]</scope>
    <source>
        <strain evidence="2">745</strain>
    </source>
</reference>
<organism evidence="1 2">
    <name type="scientific">Pseudomonas trivialis</name>
    <dbReference type="NCBI Taxonomy" id="200450"/>
    <lineage>
        <taxon>Bacteria</taxon>
        <taxon>Pseudomonadati</taxon>
        <taxon>Pseudomonadota</taxon>
        <taxon>Gammaproteobacteria</taxon>
        <taxon>Pseudomonadales</taxon>
        <taxon>Pseudomonadaceae</taxon>
        <taxon>Pseudomonas</taxon>
    </lineage>
</organism>
<name>A0A0H5ABR3_9PSED</name>
<protein>
    <submittedName>
        <fullName evidence="1">Abortive phage resistance protein</fullName>
    </submittedName>
</protein>